<feature type="compositionally biased region" description="Low complexity" evidence="1">
    <location>
        <begin position="577"/>
        <end position="605"/>
    </location>
</feature>
<proteinExistence type="predicted"/>
<evidence type="ECO:0000313" key="2">
    <source>
        <dbReference type="EMBL" id="KAK8870948.1"/>
    </source>
</evidence>
<feature type="compositionally biased region" description="Basic residues" evidence="1">
    <location>
        <begin position="553"/>
        <end position="562"/>
    </location>
</feature>
<accession>A0ABR2IZ72</accession>
<feature type="compositionally biased region" description="Basic and acidic residues" evidence="1">
    <location>
        <begin position="256"/>
        <end position="309"/>
    </location>
</feature>
<feature type="compositionally biased region" description="Basic and acidic residues" evidence="1">
    <location>
        <begin position="329"/>
        <end position="339"/>
    </location>
</feature>
<reference evidence="2 3" key="1">
    <citation type="submission" date="2024-04" db="EMBL/GenBank/DDBJ databases">
        <title>Tritrichomonas musculus Genome.</title>
        <authorList>
            <person name="Alves-Ferreira E."/>
            <person name="Grigg M."/>
            <person name="Lorenzi H."/>
            <person name="Galac M."/>
        </authorList>
    </citation>
    <scope>NUCLEOTIDE SEQUENCE [LARGE SCALE GENOMIC DNA]</scope>
    <source>
        <strain evidence="2 3">EAF2021</strain>
    </source>
</reference>
<keyword evidence="3" id="KW-1185">Reference proteome</keyword>
<feature type="region of interest" description="Disordered" evidence="1">
    <location>
        <begin position="172"/>
        <end position="356"/>
    </location>
</feature>
<evidence type="ECO:0000313" key="3">
    <source>
        <dbReference type="Proteomes" id="UP001470230"/>
    </source>
</evidence>
<dbReference type="Proteomes" id="UP001470230">
    <property type="component" value="Unassembled WGS sequence"/>
</dbReference>
<feature type="region of interest" description="Disordered" evidence="1">
    <location>
        <begin position="547"/>
        <end position="612"/>
    </location>
</feature>
<feature type="compositionally biased region" description="Basic and acidic residues" evidence="1">
    <location>
        <begin position="195"/>
        <end position="249"/>
    </location>
</feature>
<feature type="compositionally biased region" description="Polar residues" evidence="1">
    <location>
        <begin position="72"/>
        <end position="86"/>
    </location>
</feature>
<protein>
    <submittedName>
        <fullName evidence="2">Uncharacterized protein</fullName>
    </submittedName>
</protein>
<sequence>MTDGNILDISSILISAFVQQCSQPFNCGMHPIEDPSGNINTVFCEDGFAYLSPEPPDKLILPEFDRVVHISSTSSRQYQSNKTKNNNQEDEIKKSKSDENDFEKTEENVYEDFKDVDILEEDRNEDKQEKNEEEEINQDLNLNAGNNEEDGRQENLLEIVSHKICAKLDGISEEEESKEAKQDFNEEGFEIQQETNKENENKEELDKIETNKEETSKQEENKEEENVNKEDEANKEEINNEEETNKQDENKEEEENVNKEDEANKEEINNDVETNKQKANDEEEANREKETNKEYEYINKDDEINRDEISNENEIEEIKQLENEDTETKDDSNNEKTKNEEEDTNNDDNKQENEDDKELQILTDELKSLTENVADIIINDFNIEWGIINGQPPYLINCDNSTFVFSDDLMPFSMYFYQILLFIGYESALTVIPGKCITPNKKCIGSQLSVNRQKFEIVQIQKFFQPIMTNSSNSNSNSNNNNPDYLDNDNYSCATENATSLSSDASDKLIQYMIKRLCVLFPQMMMSNVPCCSHCFLIYSRISLSSPTQSTKNAKKPRRVPNGRRANNSPFRTAPPNSIGYSNQSNYSNYNGKSSYTNSRTNSSSKAVERGRQTLQMTSNYRQRNQHLSKTLDDSRFEPFQRTKSGLTVVQNISQQTFKKSYKIYSSNPFPAYMQHP</sequence>
<comment type="caution">
    <text evidence="2">The sequence shown here is derived from an EMBL/GenBank/DDBJ whole genome shotgun (WGS) entry which is preliminary data.</text>
</comment>
<organism evidence="2 3">
    <name type="scientific">Tritrichomonas musculus</name>
    <dbReference type="NCBI Taxonomy" id="1915356"/>
    <lineage>
        <taxon>Eukaryota</taxon>
        <taxon>Metamonada</taxon>
        <taxon>Parabasalia</taxon>
        <taxon>Tritrichomonadida</taxon>
        <taxon>Tritrichomonadidae</taxon>
        <taxon>Tritrichomonas</taxon>
    </lineage>
</organism>
<dbReference type="EMBL" id="JAPFFF010000014">
    <property type="protein sequence ID" value="KAK8870948.1"/>
    <property type="molecule type" value="Genomic_DNA"/>
</dbReference>
<name>A0ABR2IZ72_9EUKA</name>
<feature type="compositionally biased region" description="Basic and acidic residues" evidence="1">
    <location>
        <begin position="90"/>
        <end position="117"/>
    </location>
</feature>
<gene>
    <name evidence="2" type="ORF">M9Y10_008861</name>
</gene>
<evidence type="ECO:0000256" key="1">
    <source>
        <dbReference type="SAM" id="MobiDB-lite"/>
    </source>
</evidence>
<feature type="region of interest" description="Disordered" evidence="1">
    <location>
        <begin position="72"/>
        <end position="154"/>
    </location>
</feature>